<reference evidence="2 3" key="1">
    <citation type="submission" date="2018-08" db="EMBL/GenBank/DDBJ databases">
        <title>Actinomadura jelena sp. nov., a novel Actinomycete isolated from soil in Chad.</title>
        <authorList>
            <person name="Shi L."/>
        </authorList>
    </citation>
    <scope>NUCLEOTIDE SEQUENCE [LARGE SCALE GENOMIC DNA]</scope>
    <source>
        <strain evidence="2 3">NEAU-G17</strain>
    </source>
</reference>
<keyword evidence="1" id="KW-0472">Membrane</keyword>
<keyword evidence="1" id="KW-0812">Transmembrane</keyword>
<protein>
    <submittedName>
        <fullName evidence="2">Uncharacterized protein</fullName>
    </submittedName>
</protein>
<proteinExistence type="predicted"/>
<evidence type="ECO:0000313" key="3">
    <source>
        <dbReference type="Proteomes" id="UP000261811"/>
    </source>
</evidence>
<gene>
    <name evidence="2" type="ORF">DZF91_01850</name>
</gene>
<dbReference type="AlphaFoldDB" id="A0A372JU24"/>
<evidence type="ECO:0000256" key="1">
    <source>
        <dbReference type="SAM" id="Phobius"/>
    </source>
</evidence>
<keyword evidence="3" id="KW-1185">Reference proteome</keyword>
<organism evidence="2 3">
    <name type="scientific">Actinomadura logoneensis</name>
    <dbReference type="NCBI Taxonomy" id="2293572"/>
    <lineage>
        <taxon>Bacteria</taxon>
        <taxon>Bacillati</taxon>
        <taxon>Actinomycetota</taxon>
        <taxon>Actinomycetes</taxon>
        <taxon>Streptosporangiales</taxon>
        <taxon>Thermomonosporaceae</taxon>
        <taxon>Actinomadura</taxon>
    </lineage>
</organism>
<keyword evidence="1" id="KW-1133">Transmembrane helix</keyword>
<evidence type="ECO:0000313" key="2">
    <source>
        <dbReference type="EMBL" id="RFU43306.1"/>
    </source>
</evidence>
<accession>A0A372JU24</accession>
<dbReference type="Proteomes" id="UP000261811">
    <property type="component" value="Unassembled WGS sequence"/>
</dbReference>
<comment type="caution">
    <text evidence="2">The sequence shown here is derived from an EMBL/GenBank/DDBJ whole genome shotgun (WGS) entry which is preliminary data.</text>
</comment>
<sequence length="122" mass="12939">MPGILEYALASSLFVLARWSRAAWLSRCGARMSAARLGMVFGFVGAVFVGIDALLVLIAPDASVSAPPNLLVASDRVVEAWLSSLTLATPSSWASPPQTLVSRCMWVTRLPSILLNAPDTPV</sequence>
<dbReference type="EMBL" id="QURH01000034">
    <property type="protein sequence ID" value="RFU43306.1"/>
    <property type="molecule type" value="Genomic_DNA"/>
</dbReference>
<name>A0A372JU24_9ACTN</name>
<feature type="transmembrane region" description="Helical" evidence="1">
    <location>
        <begin position="38"/>
        <end position="59"/>
    </location>
</feature>